<dbReference type="Pfam" id="PF20611">
    <property type="entry name" value="DUF6801"/>
    <property type="match status" value="1"/>
</dbReference>
<evidence type="ECO:0000313" key="5">
    <source>
        <dbReference type="EMBL" id="GLW90549.1"/>
    </source>
</evidence>
<keyword evidence="1" id="KW-0378">Hydrolase</keyword>
<dbReference type="EMBL" id="BSSD01000001">
    <property type="protein sequence ID" value="GLW90549.1"/>
    <property type="molecule type" value="Genomic_DNA"/>
</dbReference>
<accession>A0A9W6QL83</accession>
<dbReference type="InterPro" id="IPR046542">
    <property type="entry name" value="DUF6801"/>
</dbReference>
<keyword evidence="6" id="KW-1185">Reference proteome</keyword>
<dbReference type="Gene3D" id="2.60.40.10">
    <property type="entry name" value="Immunoglobulins"/>
    <property type="match status" value="1"/>
</dbReference>
<dbReference type="InterPro" id="IPR003961">
    <property type="entry name" value="FN3_dom"/>
</dbReference>
<evidence type="ECO:0000256" key="1">
    <source>
        <dbReference type="ARBA" id="ARBA00023295"/>
    </source>
</evidence>
<keyword evidence="2" id="KW-0119">Carbohydrate metabolism</keyword>
<feature type="domain" description="Fibronectin type-III" evidence="4">
    <location>
        <begin position="198"/>
        <end position="285"/>
    </location>
</feature>
<evidence type="ECO:0000256" key="2">
    <source>
        <dbReference type="ARBA" id="ARBA00023326"/>
    </source>
</evidence>
<dbReference type="SMART" id="SM00060">
    <property type="entry name" value="FN3"/>
    <property type="match status" value="1"/>
</dbReference>
<proteinExistence type="predicted"/>
<feature type="signal peptide" evidence="3">
    <location>
        <begin position="1"/>
        <end position="26"/>
    </location>
</feature>
<dbReference type="AlphaFoldDB" id="A0A9W6QL83"/>
<dbReference type="RefSeq" id="WP_285608624.1">
    <property type="nucleotide sequence ID" value="NZ_BSSD01000001.1"/>
</dbReference>
<dbReference type="GO" id="GO:0016798">
    <property type="term" value="F:hydrolase activity, acting on glycosyl bonds"/>
    <property type="evidence" value="ECO:0007669"/>
    <property type="project" value="UniProtKB-KW"/>
</dbReference>
<name>A0A9W6QL83_9PSEU</name>
<evidence type="ECO:0000256" key="3">
    <source>
        <dbReference type="SAM" id="SignalP"/>
    </source>
</evidence>
<evidence type="ECO:0000259" key="4">
    <source>
        <dbReference type="PROSITE" id="PS50853"/>
    </source>
</evidence>
<reference evidence="5" key="1">
    <citation type="submission" date="2023-02" db="EMBL/GenBank/DDBJ databases">
        <title>Actinokineospora globicatena NBRC 15670.</title>
        <authorList>
            <person name="Ichikawa N."/>
            <person name="Sato H."/>
            <person name="Tonouchi N."/>
        </authorList>
    </citation>
    <scope>NUCLEOTIDE SEQUENCE</scope>
    <source>
        <strain evidence="5">NBRC 15670</strain>
    </source>
</reference>
<organism evidence="5 6">
    <name type="scientific">Actinokineospora globicatena</name>
    <dbReference type="NCBI Taxonomy" id="103729"/>
    <lineage>
        <taxon>Bacteria</taxon>
        <taxon>Bacillati</taxon>
        <taxon>Actinomycetota</taxon>
        <taxon>Actinomycetes</taxon>
        <taxon>Pseudonocardiales</taxon>
        <taxon>Pseudonocardiaceae</taxon>
        <taxon>Actinokineospora</taxon>
    </lineage>
</organism>
<feature type="chain" id="PRO_5040738702" description="Fibronectin type-III domain-containing protein" evidence="3">
    <location>
        <begin position="27"/>
        <end position="447"/>
    </location>
</feature>
<dbReference type="InterPro" id="IPR013783">
    <property type="entry name" value="Ig-like_fold"/>
</dbReference>
<dbReference type="Proteomes" id="UP001165042">
    <property type="component" value="Unassembled WGS sequence"/>
</dbReference>
<keyword evidence="2" id="KW-0624">Polysaccharide degradation</keyword>
<dbReference type="CDD" id="cd00063">
    <property type="entry name" value="FN3"/>
    <property type="match status" value="1"/>
</dbReference>
<sequence length="447" mass="47011">MRTRRILAAATAAIAAAGLSAVPAAAQVVTLDVTAQCADPLAGPVRVAVTTDVETPAYLSPVAEARRITGTVTLPAATVDGLIAKGATSVSGYLNLSLAISGANTAEAVNTLALASLPLTAGRDLVFPAVGYTSPAYTSKLVGTNNVDLTGLWANLYPRRADTSPVVRGGIHPKCTLPEPKRWLSIRTESVIAEYHPAPKNLKFSNITTDSITVSWDPTSGLLGPPLGYDILVDEVPALRLIGAGNTTGTLTGLKPDTEHYIRIRAVERGYERRSEVFPVRTRSFFTHNYFDTGGSVTIKGTHVQLLGEQVTKRELATGNHTSNPTFAPTQVRLGGLGTAHLEFTPLDPATGTFQGGVFTETIRQKVTIARVTLGGRTVATPNCSTTVELPLTSGPDFKFNGTPNLMSGTFTIPPFRDCGPATTLINRLVAGPGNTAGINFITYYGG</sequence>
<keyword evidence="3" id="KW-0732">Signal</keyword>
<dbReference type="PROSITE" id="PS50853">
    <property type="entry name" value="FN3"/>
    <property type="match status" value="1"/>
</dbReference>
<dbReference type="Pfam" id="PF00041">
    <property type="entry name" value="fn3"/>
    <property type="match status" value="1"/>
</dbReference>
<dbReference type="InterPro" id="IPR036116">
    <property type="entry name" value="FN3_sf"/>
</dbReference>
<dbReference type="SUPFAM" id="SSF49265">
    <property type="entry name" value="Fibronectin type III"/>
    <property type="match status" value="1"/>
</dbReference>
<comment type="caution">
    <text evidence="5">The sequence shown here is derived from an EMBL/GenBank/DDBJ whole genome shotgun (WGS) entry which is preliminary data.</text>
</comment>
<evidence type="ECO:0000313" key="6">
    <source>
        <dbReference type="Proteomes" id="UP001165042"/>
    </source>
</evidence>
<gene>
    <name evidence="5" type="ORF">Aglo03_13650</name>
</gene>
<keyword evidence="1" id="KW-0326">Glycosidase</keyword>
<protein>
    <recommendedName>
        <fullName evidence="4">Fibronectin type-III domain-containing protein</fullName>
    </recommendedName>
</protein>
<dbReference type="GO" id="GO:0000272">
    <property type="term" value="P:polysaccharide catabolic process"/>
    <property type="evidence" value="ECO:0007669"/>
    <property type="project" value="UniProtKB-KW"/>
</dbReference>